<evidence type="ECO:0000313" key="4">
    <source>
        <dbReference type="Proteomes" id="UP001642484"/>
    </source>
</evidence>
<evidence type="ECO:0000259" key="2">
    <source>
        <dbReference type="PROSITE" id="PS51061"/>
    </source>
</evidence>
<sequence length="227" mass="24637">MAAPEDAFPPLPRTKLQQRKPETPILLKAAPTRPNEPVEAAEVDGPSQEASFAPGESSTAAPAAVVGTATALPELDGMVMLALKSPKERSFLLKLESHIINNLQSGTIERIKLTTPMPPKHRKLVHMVSDYFGLHRIVDKEEGEEKKATMTLLKMPQTRIPARSLSVICTELDDEDRPPAPVQPVLQVQRKVAEGAVEEGASEAQAPPQVEEPSRSKPSWAEVAAKL</sequence>
<dbReference type="Gene3D" id="3.30.1370.50">
    <property type="entry name" value="R3H-like domain"/>
    <property type="match status" value="1"/>
</dbReference>
<feature type="region of interest" description="Disordered" evidence="1">
    <location>
        <begin position="1"/>
        <end position="59"/>
    </location>
</feature>
<evidence type="ECO:0000256" key="1">
    <source>
        <dbReference type="SAM" id="MobiDB-lite"/>
    </source>
</evidence>
<dbReference type="InterPro" id="IPR001374">
    <property type="entry name" value="R3H_dom"/>
</dbReference>
<name>A0ABP0N9M4_9DINO</name>
<feature type="region of interest" description="Disordered" evidence="1">
    <location>
        <begin position="191"/>
        <end position="227"/>
    </location>
</feature>
<dbReference type="PROSITE" id="PS51061">
    <property type="entry name" value="R3H"/>
    <property type="match status" value="1"/>
</dbReference>
<comment type="caution">
    <text evidence="3">The sequence shown here is derived from an EMBL/GenBank/DDBJ whole genome shotgun (WGS) entry which is preliminary data.</text>
</comment>
<dbReference type="SUPFAM" id="SSF82708">
    <property type="entry name" value="R3H domain"/>
    <property type="match status" value="1"/>
</dbReference>
<dbReference type="Proteomes" id="UP001642484">
    <property type="component" value="Unassembled WGS sequence"/>
</dbReference>
<proteinExistence type="predicted"/>
<organism evidence="3 4">
    <name type="scientific">Durusdinium trenchii</name>
    <dbReference type="NCBI Taxonomy" id="1381693"/>
    <lineage>
        <taxon>Eukaryota</taxon>
        <taxon>Sar</taxon>
        <taxon>Alveolata</taxon>
        <taxon>Dinophyceae</taxon>
        <taxon>Suessiales</taxon>
        <taxon>Symbiodiniaceae</taxon>
        <taxon>Durusdinium</taxon>
    </lineage>
</organism>
<gene>
    <name evidence="3" type="ORF">CCMP2556_LOCUS29065</name>
</gene>
<feature type="non-terminal residue" evidence="3">
    <location>
        <position position="227"/>
    </location>
</feature>
<evidence type="ECO:0000313" key="3">
    <source>
        <dbReference type="EMBL" id="CAK9058970.1"/>
    </source>
</evidence>
<reference evidence="3 4" key="1">
    <citation type="submission" date="2024-02" db="EMBL/GenBank/DDBJ databases">
        <authorList>
            <person name="Chen Y."/>
            <person name="Shah S."/>
            <person name="Dougan E. K."/>
            <person name="Thang M."/>
            <person name="Chan C."/>
        </authorList>
    </citation>
    <scope>NUCLEOTIDE SEQUENCE [LARGE SCALE GENOMIC DNA]</scope>
</reference>
<dbReference type="InterPro" id="IPR036867">
    <property type="entry name" value="R3H_dom_sf"/>
</dbReference>
<dbReference type="EMBL" id="CAXAMN010021380">
    <property type="protein sequence ID" value="CAK9058970.1"/>
    <property type="molecule type" value="Genomic_DNA"/>
</dbReference>
<feature type="domain" description="R3H" evidence="2">
    <location>
        <begin position="89"/>
        <end position="156"/>
    </location>
</feature>
<accession>A0ABP0N9M4</accession>
<keyword evidence="4" id="KW-1185">Reference proteome</keyword>
<protein>
    <recommendedName>
        <fullName evidence="2">R3H domain-containing protein</fullName>
    </recommendedName>
</protein>